<accession>A0A6J5RAE8</accession>
<organism evidence="4">
    <name type="scientific">uncultured Caudovirales phage</name>
    <dbReference type="NCBI Taxonomy" id="2100421"/>
    <lineage>
        <taxon>Viruses</taxon>
        <taxon>Duplodnaviria</taxon>
        <taxon>Heunggongvirae</taxon>
        <taxon>Uroviricota</taxon>
        <taxon>Caudoviricetes</taxon>
        <taxon>Peduoviridae</taxon>
        <taxon>Maltschvirus</taxon>
        <taxon>Maltschvirus maltsch</taxon>
    </lineage>
</organism>
<keyword evidence="2" id="KW-0472">Membrane</keyword>
<dbReference type="EMBL" id="LR796916">
    <property type="protein sequence ID" value="CAB4173772.1"/>
    <property type="molecule type" value="Genomic_DNA"/>
</dbReference>
<feature type="transmembrane region" description="Helical" evidence="2">
    <location>
        <begin position="72"/>
        <end position="92"/>
    </location>
</feature>
<evidence type="ECO:0000313" key="4">
    <source>
        <dbReference type="EMBL" id="CAB4193949.1"/>
    </source>
</evidence>
<feature type="compositionally biased region" description="Basic and acidic residues" evidence="1">
    <location>
        <begin position="235"/>
        <end position="244"/>
    </location>
</feature>
<dbReference type="EMBL" id="LR797195">
    <property type="protein sequence ID" value="CAB4193949.1"/>
    <property type="molecule type" value="Genomic_DNA"/>
</dbReference>
<sequence length="264" mass="29828">MIHWIKQNKESIIRIAFLIPILSVAIISISHVVSWYNLANPLSWAIYLSVAIEVAALSSIAAASVKVKGFSVWFVFIIVTLIQFIGNIYFSYTEININSKEFKDWAELTLPLFESFSDTTDLVSQRRLLAILEGGLLPLISLTCLHFFIKYGDRDSQESEPIVSGKIVEPTKSDESKRVWEKVKELREEGKLPIPTEEDLADEPTALANSQYRNEEPMIEDNVIFIDESPIIESPKDPIERKEVTGGVSLTKGPMSSNNKLRRQ</sequence>
<evidence type="ECO:0000256" key="2">
    <source>
        <dbReference type="SAM" id="Phobius"/>
    </source>
</evidence>
<keyword evidence="2" id="KW-0812">Transmembrane</keyword>
<protein>
    <submittedName>
        <fullName evidence="4">Uncharacterized protein</fullName>
    </submittedName>
</protein>
<feature type="transmembrane region" description="Helical" evidence="2">
    <location>
        <begin position="44"/>
        <end position="65"/>
    </location>
</feature>
<name>A0A6J5RAE8_9CAUD</name>
<gene>
    <name evidence="4" type="ORF">UFOVP1247_320</name>
    <name evidence="3" type="ORF">UFOVP970_7</name>
</gene>
<feature type="compositionally biased region" description="Polar residues" evidence="1">
    <location>
        <begin position="254"/>
        <end position="264"/>
    </location>
</feature>
<evidence type="ECO:0000313" key="3">
    <source>
        <dbReference type="EMBL" id="CAB4173772.1"/>
    </source>
</evidence>
<feature type="transmembrane region" description="Helical" evidence="2">
    <location>
        <begin position="12"/>
        <end position="38"/>
    </location>
</feature>
<reference evidence="4" key="1">
    <citation type="submission" date="2020-05" db="EMBL/GenBank/DDBJ databases">
        <authorList>
            <person name="Chiriac C."/>
            <person name="Salcher M."/>
            <person name="Ghai R."/>
            <person name="Kavagutti S V."/>
        </authorList>
    </citation>
    <scope>NUCLEOTIDE SEQUENCE</scope>
</reference>
<feature type="transmembrane region" description="Helical" evidence="2">
    <location>
        <begin position="128"/>
        <end position="149"/>
    </location>
</feature>
<proteinExistence type="predicted"/>
<keyword evidence="2" id="KW-1133">Transmembrane helix</keyword>
<feature type="region of interest" description="Disordered" evidence="1">
    <location>
        <begin position="235"/>
        <end position="264"/>
    </location>
</feature>
<evidence type="ECO:0000256" key="1">
    <source>
        <dbReference type="SAM" id="MobiDB-lite"/>
    </source>
</evidence>